<name>A0A8J4UZ91_9MYCE</name>
<comment type="catalytic activity">
    <reaction evidence="12">
        <text>FMN + ATP + H(+) = FAD + diphosphate</text>
        <dbReference type="Rhea" id="RHEA:17237"/>
        <dbReference type="ChEBI" id="CHEBI:15378"/>
        <dbReference type="ChEBI" id="CHEBI:30616"/>
        <dbReference type="ChEBI" id="CHEBI:33019"/>
        <dbReference type="ChEBI" id="CHEBI:57692"/>
        <dbReference type="ChEBI" id="CHEBI:58210"/>
        <dbReference type="EC" id="2.7.7.2"/>
    </reaction>
</comment>
<dbReference type="InterPro" id="IPR002500">
    <property type="entry name" value="PAPS_reduct_dom"/>
</dbReference>
<dbReference type="InterPro" id="IPR014729">
    <property type="entry name" value="Rossmann-like_a/b/a_fold"/>
</dbReference>
<dbReference type="EC" id="2.7.7.2" evidence="2"/>
<feature type="domain" description="Phosphoadenosine phosphosulphate reductase" evidence="13">
    <location>
        <begin position="67"/>
        <end position="230"/>
    </location>
</feature>
<dbReference type="Proteomes" id="UP000695562">
    <property type="component" value="Unassembled WGS sequence"/>
</dbReference>
<evidence type="ECO:0000259" key="13">
    <source>
        <dbReference type="Pfam" id="PF01507"/>
    </source>
</evidence>
<dbReference type="PANTHER" id="PTHR23293">
    <property type="entry name" value="FAD SYNTHETASE-RELATED FMN ADENYLYLTRANSFERASE"/>
    <property type="match status" value="1"/>
</dbReference>
<gene>
    <name evidence="14" type="ORF">CYY_006007</name>
</gene>
<keyword evidence="4" id="KW-0288">FMN</keyword>
<evidence type="ECO:0000256" key="2">
    <source>
        <dbReference type="ARBA" id="ARBA00012393"/>
    </source>
</evidence>
<evidence type="ECO:0000313" key="15">
    <source>
        <dbReference type="Proteomes" id="UP000695562"/>
    </source>
</evidence>
<evidence type="ECO:0000256" key="4">
    <source>
        <dbReference type="ARBA" id="ARBA00022643"/>
    </source>
</evidence>
<dbReference type="GO" id="GO:0005524">
    <property type="term" value="F:ATP binding"/>
    <property type="evidence" value="ECO:0007669"/>
    <property type="project" value="UniProtKB-KW"/>
</dbReference>
<dbReference type="CDD" id="cd23948">
    <property type="entry name" value="FAD_synthase"/>
    <property type="match status" value="1"/>
</dbReference>
<comment type="caution">
    <text evidence="14">The sequence shown here is derived from an EMBL/GenBank/DDBJ whole genome shotgun (WGS) entry which is preliminary data.</text>
</comment>
<keyword evidence="6" id="KW-0548">Nucleotidyltransferase</keyword>
<evidence type="ECO:0000256" key="10">
    <source>
        <dbReference type="ARBA" id="ARBA00031145"/>
    </source>
</evidence>
<organism evidence="14 15">
    <name type="scientific">Polysphondylium violaceum</name>
    <dbReference type="NCBI Taxonomy" id="133409"/>
    <lineage>
        <taxon>Eukaryota</taxon>
        <taxon>Amoebozoa</taxon>
        <taxon>Evosea</taxon>
        <taxon>Eumycetozoa</taxon>
        <taxon>Dictyostelia</taxon>
        <taxon>Dictyosteliales</taxon>
        <taxon>Dictyosteliaceae</taxon>
        <taxon>Polysphondylium</taxon>
    </lineage>
</organism>
<protein>
    <recommendedName>
        <fullName evidence="2">FAD synthase</fullName>
        <ecNumber evidence="2">2.7.7.2</ecNumber>
    </recommendedName>
    <alternativeName>
        <fullName evidence="10">FAD pyrophosphorylase</fullName>
    </alternativeName>
    <alternativeName>
        <fullName evidence="11">FMN adenylyltransferase</fullName>
    </alternativeName>
</protein>
<evidence type="ECO:0000256" key="11">
    <source>
        <dbReference type="ARBA" id="ARBA00031871"/>
    </source>
</evidence>
<comment type="pathway">
    <text evidence="1">Cofactor biosynthesis; FAD biosynthesis; FAD from FMN: step 1/1.</text>
</comment>
<accession>A0A8J4UZ91</accession>
<dbReference type="OrthoDB" id="270728at2759"/>
<sequence length="264" mass="30538">MNSNNVVFDISTFINHPTVTLTNSSSSNSCKYNREYTESETKELLDRISHSLCIIEEAFQKFTFKELALSFNGGKDCVVLLHLINYVILKLHKDNNNNIENKTISTDKLNTIYFTSKDSFHQVNEFTEKCSKIYNLQTVNISSGIKEGLQEVVSNNNIKAIFVGTRHTDPNCSHLEKFSYTDPGWPHFLRVNPILEWNYTNIWHFIQLFNVPYCELYDQGFTSIGHINDTIPNPDLRVDNTDQYLPAYCLKDCTSERNGRLRKK</sequence>
<evidence type="ECO:0000256" key="7">
    <source>
        <dbReference type="ARBA" id="ARBA00022741"/>
    </source>
</evidence>
<evidence type="ECO:0000256" key="12">
    <source>
        <dbReference type="ARBA" id="ARBA00049494"/>
    </source>
</evidence>
<dbReference type="PANTHER" id="PTHR23293:SF9">
    <property type="entry name" value="FAD SYNTHASE"/>
    <property type="match status" value="1"/>
</dbReference>
<dbReference type="Pfam" id="PF01507">
    <property type="entry name" value="PAPS_reduct"/>
    <property type="match status" value="1"/>
</dbReference>
<dbReference type="GO" id="GO:0003919">
    <property type="term" value="F:FMN adenylyltransferase activity"/>
    <property type="evidence" value="ECO:0007669"/>
    <property type="project" value="UniProtKB-EC"/>
</dbReference>
<proteinExistence type="predicted"/>
<dbReference type="EMBL" id="AJWJ01000258">
    <property type="protein sequence ID" value="KAF2072673.1"/>
    <property type="molecule type" value="Genomic_DNA"/>
</dbReference>
<dbReference type="AlphaFoldDB" id="A0A8J4UZ91"/>
<keyword evidence="3" id="KW-0285">Flavoprotein</keyword>
<keyword evidence="8" id="KW-0274">FAD</keyword>
<dbReference type="SUPFAM" id="SSF52402">
    <property type="entry name" value="Adenine nucleotide alpha hydrolases-like"/>
    <property type="match status" value="1"/>
</dbReference>
<keyword evidence="5" id="KW-0808">Transferase</keyword>
<evidence type="ECO:0000256" key="8">
    <source>
        <dbReference type="ARBA" id="ARBA00022827"/>
    </source>
</evidence>
<dbReference type="Gene3D" id="3.40.50.620">
    <property type="entry name" value="HUPs"/>
    <property type="match status" value="1"/>
</dbReference>
<evidence type="ECO:0000256" key="3">
    <source>
        <dbReference type="ARBA" id="ARBA00022630"/>
    </source>
</evidence>
<evidence type="ECO:0000256" key="1">
    <source>
        <dbReference type="ARBA" id="ARBA00004726"/>
    </source>
</evidence>
<dbReference type="GO" id="GO:0006747">
    <property type="term" value="P:FAD biosynthetic process"/>
    <property type="evidence" value="ECO:0007669"/>
    <property type="project" value="TreeGrafter"/>
</dbReference>
<reference evidence="14" key="1">
    <citation type="submission" date="2020-01" db="EMBL/GenBank/DDBJ databases">
        <title>Development of genomics and gene disruption for Polysphondylium violaceum indicates a role for the polyketide synthase stlB in stalk morphogenesis.</title>
        <authorList>
            <person name="Narita B."/>
            <person name="Kawabe Y."/>
            <person name="Kin K."/>
            <person name="Saito T."/>
            <person name="Gibbs R."/>
            <person name="Kuspa A."/>
            <person name="Muzny D."/>
            <person name="Queller D."/>
            <person name="Richards S."/>
            <person name="Strassman J."/>
            <person name="Sucgang R."/>
            <person name="Worley K."/>
            <person name="Schaap P."/>
        </authorList>
    </citation>
    <scope>NUCLEOTIDE SEQUENCE</scope>
    <source>
        <strain evidence="14">QSvi11</strain>
    </source>
</reference>
<evidence type="ECO:0000256" key="5">
    <source>
        <dbReference type="ARBA" id="ARBA00022679"/>
    </source>
</evidence>
<evidence type="ECO:0000256" key="9">
    <source>
        <dbReference type="ARBA" id="ARBA00022840"/>
    </source>
</evidence>
<evidence type="ECO:0000313" key="14">
    <source>
        <dbReference type="EMBL" id="KAF2072673.1"/>
    </source>
</evidence>
<keyword evidence="15" id="KW-1185">Reference proteome</keyword>
<keyword evidence="9" id="KW-0067">ATP-binding</keyword>
<keyword evidence="7" id="KW-0547">Nucleotide-binding</keyword>
<evidence type="ECO:0000256" key="6">
    <source>
        <dbReference type="ARBA" id="ARBA00022695"/>
    </source>
</evidence>